<evidence type="ECO:0000256" key="5">
    <source>
        <dbReference type="ARBA" id="ARBA00022840"/>
    </source>
</evidence>
<evidence type="ECO:0000256" key="2">
    <source>
        <dbReference type="ARBA" id="ARBA00022679"/>
    </source>
</evidence>
<dbReference type="AlphaFoldDB" id="A0A182JDK2"/>
<dbReference type="EnsemblMetazoa" id="AATE016066-RA">
    <property type="protein sequence ID" value="AATE016066-PA.1"/>
    <property type="gene ID" value="AATE016066"/>
</dbReference>
<evidence type="ECO:0000256" key="6">
    <source>
        <dbReference type="RuleBase" id="RU363090"/>
    </source>
</evidence>
<dbReference type="GO" id="GO:0046854">
    <property type="term" value="P:phosphatidylinositol phosphate biosynthetic process"/>
    <property type="evidence" value="ECO:0007669"/>
    <property type="project" value="TreeGrafter"/>
</dbReference>
<dbReference type="InterPro" id="IPR038286">
    <property type="entry name" value="IPK_sf"/>
</dbReference>
<feature type="region of interest" description="Disordered" evidence="7">
    <location>
        <begin position="47"/>
        <end position="84"/>
    </location>
</feature>
<feature type="compositionally biased region" description="Basic and acidic residues" evidence="7">
    <location>
        <begin position="47"/>
        <end position="63"/>
    </location>
</feature>
<name>A0A182JDK2_ANOAO</name>
<dbReference type="VEuPathDB" id="VectorBase:AATE016066"/>
<dbReference type="SUPFAM" id="SSF56104">
    <property type="entry name" value="SAICAR synthase-like"/>
    <property type="match status" value="1"/>
</dbReference>
<keyword evidence="3" id="KW-0547">Nucleotide-binding</keyword>
<dbReference type="FunFam" id="3.30.470.160:FF:000001">
    <property type="entry name" value="Kinase"/>
    <property type="match status" value="1"/>
</dbReference>
<keyword evidence="2 6" id="KW-0808">Transferase</keyword>
<proteinExistence type="inferred from homology"/>
<keyword evidence="4 6" id="KW-0418">Kinase</keyword>
<evidence type="ECO:0000313" key="8">
    <source>
        <dbReference type="EnsemblMetazoa" id="AATE016066-PA.1"/>
    </source>
</evidence>
<feature type="region of interest" description="Disordered" evidence="7">
    <location>
        <begin position="256"/>
        <end position="286"/>
    </location>
</feature>
<dbReference type="GO" id="GO:0005634">
    <property type="term" value="C:nucleus"/>
    <property type="evidence" value="ECO:0007669"/>
    <property type="project" value="TreeGrafter"/>
</dbReference>
<protein>
    <recommendedName>
        <fullName evidence="6">Kinase</fullName>
        <ecNumber evidence="6">2.7.-.-</ecNumber>
    </recommendedName>
</protein>
<reference evidence="8" key="1">
    <citation type="submission" date="2022-08" db="UniProtKB">
        <authorList>
            <consortium name="EnsemblMetazoa"/>
        </authorList>
    </citation>
    <scope>IDENTIFICATION</scope>
    <source>
        <strain evidence="8">EBRO</strain>
    </source>
</reference>
<dbReference type="GO" id="GO:0000828">
    <property type="term" value="F:inositol hexakisphosphate kinase activity"/>
    <property type="evidence" value="ECO:0007669"/>
    <property type="project" value="TreeGrafter"/>
</dbReference>
<comment type="similarity">
    <text evidence="1 6">Belongs to the inositol phosphokinase (IPK) family.</text>
</comment>
<keyword evidence="5" id="KW-0067">ATP-binding</keyword>
<dbReference type="STRING" id="41427.A0A182JDK2"/>
<feature type="compositionally biased region" description="Low complexity" evidence="7">
    <location>
        <begin position="118"/>
        <end position="136"/>
    </location>
</feature>
<dbReference type="PANTHER" id="PTHR12400">
    <property type="entry name" value="INOSITOL POLYPHOSPHATE KINASE"/>
    <property type="match status" value="1"/>
</dbReference>
<dbReference type="InterPro" id="IPR005522">
    <property type="entry name" value="IPK"/>
</dbReference>
<feature type="compositionally biased region" description="Acidic residues" evidence="7">
    <location>
        <begin position="264"/>
        <end position="276"/>
    </location>
</feature>
<sequence length="681" mass="76958">MPICTLPTVTIYEDFDKLSAKEVYFTESGDKVTVKLLHFPNLSPEEQEHLKTMSDSGDEHGSEEFGAASADALPRSRKKSFTRKLSNDARKFSAFGSRKNSKDADLTPAQQLGAHATQPAQHQQPPQQLQQGPQHQLQHHHHHHHFHHHHHHQYQQPQHTASSHPYTQTYQLRSRNQNTQAHSQHYYQNQLPIVHHPAGATEAVAGGRGAGRASLAGGASLRHRMHPNRSPSPRQAGSSLCPGYEQYQMSLLEVPMPRDYGDASSDDLSSEWDSDVPDVRHETGAKPSGWRKLRNIVQWTPFFQTYKKQRYPWVQLAGHQGNFKAGPDQGTVLKKLCPKEEKCFKVLMKDVLRPYVPEYKGQVNSEDGECILFETTYIQLQDLLSDFYQPCVMDCKIGVRTYLEEELSKAKEKPKLRKDMYEKMIQIDQNAPTEEEHRAKGVTKPRYMVWRETISSTSTLGFRIEGIKKSDGTSSKDFKTTKSRDQICDAFREFTEGFPHAMPKYIQRLKAIRATLEYSEFFKGHEVIGSSLLFVHDRHKASVWLIDFAKTVILPENVTITHDSKWKVGNHEDGYLIGINNLIEIFSEVHDRQTMQSLTERIPRLSLPADANGLCATDLDTQRVSEIPSITSPTSSGQCTGEINCVNNNNNYGCKTDDQPCVGGSAATETSLRDCVGSNLS</sequence>
<dbReference type="GO" id="GO:0005524">
    <property type="term" value="F:ATP binding"/>
    <property type="evidence" value="ECO:0007669"/>
    <property type="project" value="UniProtKB-KW"/>
</dbReference>
<evidence type="ECO:0000256" key="1">
    <source>
        <dbReference type="ARBA" id="ARBA00007374"/>
    </source>
</evidence>
<evidence type="ECO:0000256" key="3">
    <source>
        <dbReference type="ARBA" id="ARBA00022741"/>
    </source>
</evidence>
<dbReference type="GO" id="GO:0005737">
    <property type="term" value="C:cytoplasm"/>
    <property type="evidence" value="ECO:0007669"/>
    <property type="project" value="TreeGrafter"/>
</dbReference>
<dbReference type="Gene3D" id="3.30.470.160">
    <property type="entry name" value="Inositol polyphosphate kinase"/>
    <property type="match status" value="1"/>
</dbReference>
<feature type="region of interest" description="Disordered" evidence="7">
    <location>
        <begin position="113"/>
        <end position="164"/>
    </location>
</feature>
<accession>A0A182JDK2</accession>
<evidence type="ECO:0000256" key="7">
    <source>
        <dbReference type="SAM" id="MobiDB-lite"/>
    </source>
</evidence>
<dbReference type="Pfam" id="PF03770">
    <property type="entry name" value="IPK"/>
    <property type="match status" value="1"/>
</dbReference>
<dbReference type="EC" id="2.7.-.-" evidence="6"/>
<feature type="region of interest" description="Disordered" evidence="7">
    <location>
        <begin position="222"/>
        <end position="241"/>
    </location>
</feature>
<organism evidence="8">
    <name type="scientific">Anopheles atroparvus</name>
    <name type="common">European mosquito</name>
    <dbReference type="NCBI Taxonomy" id="41427"/>
    <lineage>
        <taxon>Eukaryota</taxon>
        <taxon>Metazoa</taxon>
        <taxon>Ecdysozoa</taxon>
        <taxon>Arthropoda</taxon>
        <taxon>Hexapoda</taxon>
        <taxon>Insecta</taxon>
        <taxon>Pterygota</taxon>
        <taxon>Neoptera</taxon>
        <taxon>Endopterygota</taxon>
        <taxon>Diptera</taxon>
        <taxon>Nematocera</taxon>
        <taxon>Culicoidea</taxon>
        <taxon>Culicidae</taxon>
        <taxon>Anophelinae</taxon>
        <taxon>Anopheles</taxon>
    </lineage>
</organism>
<evidence type="ECO:0000256" key="4">
    <source>
        <dbReference type="ARBA" id="ARBA00022777"/>
    </source>
</evidence>
<feature type="compositionally biased region" description="Basic residues" evidence="7">
    <location>
        <begin position="137"/>
        <end position="153"/>
    </location>
</feature>
<dbReference type="GO" id="GO:0032958">
    <property type="term" value="P:inositol phosphate biosynthetic process"/>
    <property type="evidence" value="ECO:0007669"/>
    <property type="project" value="InterPro"/>
</dbReference>
<feature type="compositionally biased region" description="Polar residues" evidence="7">
    <location>
        <begin position="229"/>
        <end position="238"/>
    </location>
</feature>
<dbReference type="PANTHER" id="PTHR12400:SF97">
    <property type="entry name" value="KINASE"/>
    <property type="match status" value="1"/>
</dbReference>